<feature type="compositionally biased region" description="Low complexity" evidence="1">
    <location>
        <begin position="193"/>
        <end position="204"/>
    </location>
</feature>
<evidence type="ECO:0000313" key="2">
    <source>
        <dbReference type="EMBL" id="KAA1090415.1"/>
    </source>
</evidence>
<evidence type="ECO:0000313" key="3">
    <source>
        <dbReference type="Proteomes" id="UP000325313"/>
    </source>
</evidence>
<dbReference type="SUPFAM" id="SSF53098">
    <property type="entry name" value="Ribonuclease H-like"/>
    <property type="match status" value="1"/>
</dbReference>
<evidence type="ECO:0008006" key="4">
    <source>
        <dbReference type="Google" id="ProtNLM"/>
    </source>
</evidence>
<dbReference type="AlphaFoldDB" id="A0A5B0NM57"/>
<organism evidence="2 3">
    <name type="scientific">Puccinia graminis f. sp. tritici</name>
    <dbReference type="NCBI Taxonomy" id="56615"/>
    <lineage>
        <taxon>Eukaryota</taxon>
        <taxon>Fungi</taxon>
        <taxon>Dikarya</taxon>
        <taxon>Basidiomycota</taxon>
        <taxon>Pucciniomycotina</taxon>
        <taxon>Pucciniomycetes</taxon>
        <taxon>Pucciniales</taxon>
        <taxon>Pucciniaceae</taxon>
        <taxon>Puccinia</taxon>
    </lineage>
</organism>
<evidence type="ECO:0000256" key="1">
    <source>
        <dbReference type="SAM" id="MobiDB-lite"/>
    </source>
</evidence>
<proteinExistence type="predicted"/>
<dbReference type="InterPro" id="IPR012337">
    <property type="entry name" value="RNaseH-like_sf"/>
</dbReference>
<feature type="compositionally biased region" description="Basic and acidic residues" evidence="1">
    <location>
        <begin position="205"/>
        <end position="214"/>
    </location>
</feature>
<sequence length="463" mass="52246">MVKRPMDAYATTILDTQESVLQQNIHPQGKYQLVEQISFPADRFSMCQFTEEIRPLGWNVLSSHSWYRGSLYRAGLWNRQKSANLWNWQDQLYNRTDRRTVTIDYRRQTPHHQSIDLQTPYTASSLVIETRQSEESTSASEARHVKGCPTYLAAVSERILSLLARRRGHTIPKKERERARRHQAPSPHLQRVAQSSASSTYTSYREPELSDQRDKHGRRMIAYPCKLCGTRINRPTSDSSCSNLNKHALLCRRKHNESQNMQSLANLGITGTGDINPTEVPQLCAIWCAEAARPFSSWIAEAIRLAREMWVSNYKPRPVTPASSAPTTSSKPITGMLASLGRAAATRGGDSSADAFDTWLSGGLVLNGDELVNPLKWWMEQKRSGNSHRGLVHMALDVLACPATSVDVERAGMTVAFYSKNSKIQEGTLTAWKQGLQDKKKSKQKSKRKVIVLDDDEDENSFN</sequence>
<gene>
    <name evidence="2" type="ORF">PGTUg99_006715</name>
</gene>
<accession>A0A5B0NM57</accession>
<dbReference type="EMBL" id="VDEP01000385">
    <property type="protein sequence ID" value="KAA1090415.1"/>
    <property type="molecule type" value="Genomic_DNA"/>
</dbReference>
<dbReference type="Proteomes" id="UP000325313">
    <property type="component" value="Unassembled WGS sequence"/>
</dbReference>
<feature type="region of interest" description="Disordered" evidence="1">
    <location>
        <begin position="166"/>
        <end position="215"/>
    </location>
</feature>
<comment type="caution">
    <text evidence="2">The sequence shown here is derived from an EMBL/GenBank/DDBJ whole genome shotgun (WGS) entry which is preliminary data.</text>
</comment>
<name>A0A5B0NM57_PUCGR</name>
<reference evidence="2 3" key="1">
    <citation type="submission" date="2019-05" db="EMBL/GenBank/DDBJ databases">
        <title>Emergence of the Ug99 lineage of the wheat stem rust pathogen through somatic hybridization.</title>
        <authorList>
            <person name="Li F."/>
            <person name="Upadhyaya N.M."/>
            <person name="Sperschneider J."/>
            <person name="Matny O."/>
            <person name="Nguyen-Phuc H."/>
            <person name="Mago R."/>
            <person name="Raley C."/>
            <person name="Miller M.E."/>
            <person name="Silverstein K.A.T."/>
            <person name="Henningsen E."/>
            <person name="Hirsch C.D."/>
            <person name="Visser B."/>
            <person name="Pretorius Z.A."/>
            <person name="Steffenson B.J."/>
            <person name="Schwessinger B."/>
            <person name="Dodds P.N."/>
            <person name="Figueroa M."/>
        </authorList>
    </citation>
    <scope>NUCLEOTIDE SEQUENCE [LARGE SCALE GENOMIC DNA]</scope>
    <source>
        <strain evidence="2 3">Ug99</strain>
    </source>
</reference>
<protein>
    <recommendedName>
        <fullName evidence="4">HAT C-terminal dimerisation domain-containing protein</fullName>
    </recommendedName>
</protein>